<organism evidence="2 3">
    <name type="scientific">Hondaea fermentalgiana</name>
    <dbReference type="NCBI Taxonomy" id="2315210"/>
    <lineage>
        <taxon>Eukaryota</taxon>
        <taxon>Sar</taxon>
        <taxon>Stramenopiles</taxon>
        <taxon>Bigyra</taxon>
        <taxon>Labyrinthulomycetes</taxon>
        <taxon>Thraustochytrida</taxon>
        <taxon>Thraustochytriidae</taxon>
        <taxon>Hondaea</taxon>
    </lineage>
</organism>
<dbReference type="OrthoDB" id="194744at2759"/>
<dbReference type="Proteomes" id="UP000241890">
    <property type="component" value="Unassembled WGS sequence"/>
</dbReference>
<proteinExistence type="inferred from homology"/>
<dbReference type="GO" id="GO:0005789">
    <property type="term" value="C:endoplasmic reticulum membrane"/>
    <property type="evidence" value="ECO:0007669"/>
    <property type="project" value="TreeGrafter"/>
</dbReference>
<evidence type="ECO:0000313" key="2">
    <source>
        <dbReference type="EMBL" id="GBG32157.1"/>
    </source>
</evidence>
<dbReference type="PANTHER" id="PTHR11102">
    <property type="entry name" value="SEL-1-LIKE PROTEIN"/>
    <property type="match status" value="1"/>
</dbReference>
<reference evidence="2 3" key="1">
    <citation type="submission" date="2017-12" db="EMBL/GenBank/DDBJ databases">
        <title>Sequencing, de novo assembly and annotation of complete genome of a new Thraustochytrid species, strain FCC1311.</title>
        <authorList>
            <person name="Sedici K."/>
            <person name="Godart F."/>
            <person name="Aiese Cigliano R."/>
            <person name="Sanseverino W."/>
            <person name="Barakat M."/>
            <person name="Ortet P."/>
            <person name="Marechal E."/>
            <person name="Cagnac O."/>
            <person name="Amato A."/>
        </authorList>
    </citation>
    <scope>NUCLEOTIDE SEQUENCE [LARGE SCALE GENOMIC DNA]</scope>
</reference>
<dbReference type="InterPro" id="IPR050767">
    <property type="entry name" value="Sel1_AlgK"/>
</dbReference>
<dbReference type="Pfam" id="PF08238">
    <property type="entry name" value="Sel1"/>
    <property type="match status" value="4"/>
</dbReference>
<sequence length="404" mass="44243">MARSSRPRAAEKKLREAAEKGLVEAQRALGQKLLADSTLEEAQQKKEATESGGKSDVLQEMVPTLDHRGIPTGGLRNAQETKLEIVRIRNLNRKKKKEDQLSPAEKRREGLGWLFTAAGAGNTDAMVILGNAWFQDESHRTTMERAMDITSHDALAFYKEAAEADPPHPDALYNLANLYYDGIPELLQPDGSETLRLMTIAAETCKDKSAEFWLGKYLIEGDARIDPAFEGGDIASGWDFIARAAGQGHTQAQLYAAQMLSDDPDLYSAAKGYLDAAVAQNDAEALFYCGSLCMQEEGSLMGNESVDYQRALRFFERAAVEGHAEAALNAGAMHYNGLGTPRDHLEAYRAYEHAASLGSLDAYKNIASMYFHGEGPLEKDEAVARDILQAVRDIESPLRPADSG</sequence>
<dbReference type="EMBL" id="BEYU01000115">
    <property type="protein sequence ID" value="GBG32157.1"/>
    <property type="molecule type" value="Genomic_DNA"/>
</dbReference>
<dbReference type="SUPFAM" id="SSF81901">
    <property type="entry name" value="HCP-like"/>
    <property type="match status" value="1"/>
</dbReference>
<comment type="similarity">
    <text evidence="1">Belongs to the sel-1 family.</text>
</comment>
<comment type="caution">
    <text evidence="2">The sequence shown here is derived from an EMBL/GenBank/DDBJ whole genome shotgun (WGS) entry which is preliminary data.</text>
</comment>
<name>A0A2R5GMP3_9STRA</name>
<accession>A0A2R5GMP3</accession>
<evidence type="ECO:0000313" key="3">
    <source>
        <dbReference type="Proteomes" id="UP000241890"/>
    </source>
</evidence>
<evidence type="ECO:0000256" key="1">
    <source>
        <dbReference type="ARBA" id="ARBA00038101"/>
    </source>
</evidence>
<dbReference type="InParanoid" id="A0A2R5GMP3"/>
<gene>
    <name evidence="2" type="ORF">FCC1311_083822</name>
</gene>
<dbReference type="SMART" id="SM00671">
    <property type="entry name" value="SEL1"/>
    <property type="match status" value="5"/>
</dbReference>
<dbReference type="InterPro" id="IPR006597">
    <property type="entry name" value="Sel1-like"/>
</dbReference>
<protein>
    <submittedName>
        <fullName evidence="2">Protein sel-1-like 1</fullName>
    </submittedName>
</protein>
<dbReference type="PANTHER" id="PTHR11102:SF147">
    <property type="entry name" value="SEL1L ADAPTOR SUBUNIT OF ERAD E3 UBIQUITIN LIGASE"/>
    <property type="match status" value="1"/>
</dbReference>
<dbReference type="InterPro" id="IPR011990">
    <property type="entry name" value="TPR-like_helical_dom_sf"/>
</dbReference>
<dbReference type="Gene3D" id="1.25.40.10">
    <property type="entry name" value="Tetratricopeptide repeat domain"/>
    <property type="match status" value="2"/>
</dbReference>
<dbReference type="AlphaFoldDB" id="A0A2R5GMP3"/>
<keyword evidence="3" id="KW-1185">Reference proteome</keyword>
<dbReference type="GO" id="GO:0036503">
    <property type="term" value="P:ERAD pathway"/>
    <property type="evidence" value="ECO:0007669"/>
    <property type="project" value="TreeGrafter"/>
</dbReference>